<gene>
    <name evidence="1" type="primary">Nfu_g_1_025881</name>
</gene>
<evidence type="ECO:0000313" key="1">
    <source>
        <dbReference type="EMBL" id="SBS05269.1"/>
    </source>
</evidence>
<name>A0A1A8RJ23_9TELE</name>
<organism evidence="1">
    <name type="scientific">Nothobranchius rachovii</name>
    <name type="common">bluefin notho</name>
    <dbReference type="NCBI Taxonomy" id="451742"/>
    <lineage>
        <taxon>Eukaryota</taxon>
        <taxon>Metazoa</taxon>
        <taxon>Chordata</taxon>
        <taxon>Craniata</taxon>
        <taxon>Vertebrata</taxon>
        <taxon>Euteleostomi</taxon>
        <taxon>Actinopterygii</taxon>
        <taxon>Neopterygii</taxon>
        <taxon>Teleostei</taxon>
        <taxon>Neoteleostei</taxon>
        <taxon>Acanthomorphata</taxon>
        <taxon>Ovalentaria</taxon>
        <taxon>Atherinomorphae</taxon>
        <taxon>Cyprinodontiformes</taxon>
        <taxon>Nothobranchiidae</taxon>
        <taxon>Nothobranchius</taxon>
    </lineage>
</organism>
<sequence>TSFLRPLPLLWSAESHAAGLSGSTKSQGPSVGPGLLMGGIHGTLNSWCGLTCTISFHQQTFSTQALVDSGSEEHSGPSGGAAAGHSHYSLHIHSCLLA</sequence>
<feature type="non-terminal residue" evidence="1">
    <location>
        <position position="98"/>
    </location>
</feature>
<protein>
    <submittedName>
        <fullName evidence="1">Uncharacterized protein</fullName>
    </submittedName>
</protein>
<reference evidence="1" key="2">
    <citation type="submission" date="2016-06" db="EMBL/GenBank/DDBJ databases">
        <title>The genome of a short-lived fish provides insights into sex chromosome evolution and the genetic control of aging.</title>
        <authorList>
            <person name="Reichwald K."/>
            <person name="Felder M."/>
            <person name="Petzold A."/>
            <person name="Koch P."/>
            <person name="Groth M."/>
            <person name="Platzer M."/>
        </authorList>
    </citation>
    <scope>NUCLEOTIDE SEQUENCE</scope>
    <source>
        <tissue evidence="1">Brain</tissue>
    </source>
</reference>
<feature type="non-terminal residue" evidence="1">
    <location>
        <position position="1"/>
    </location>
</feature>
<dbReference type="EMBL" id="HAEI01008534">
    <property type="protein sequence ID" value="SBS05269.1"/>
    <property type="molecule type" value="Transcribed_RNA"/>
</dbReference>
<proteinExistence type="predicted"/>
<dbReference type="AlphaFoldDB" id="A0A1A8RJ23"/>
<reference evidence="1" key="1">
    <citation type="submission" date="2016-05" db="EMBL/GenBank/DDBJ databases">
        <authorList>
            <person name="Lavstsen T."/>
            <person name="Jespersen J.S."/>
        </authorList>
    </citation>
    <scope>NUCLEOTIDE SEQUENCE</scope>
    <source>
        <tissue evidence="1">Brain</tissue>
    </source>
</reference>
<accession>A0A1A8RJ23</accession>